<dbReference type="Pfam" id="PF01471">
    <property type="entry name" value="PG_binding_1"/>
    <property type="match status" value="2"/>
</dbReference>
<name>A0ABV0JQR9_9CYAN</name>
<feature type="domain" description="Peptidoglycan binding-like" evidence="1">
    <location>
        <begin position="185"/>
        <end position="235"/>
    </location>
</feature>
<evidence type="ECO:0000313" key="3">
    <source>
        <dbReference type="Proteomes" id="UP001442494"/>
    </source>
</evidence>
<feature type="domain" description="Peptidoglycan binding-like" evidence="1">
    <location>
        <begin position="74"/>
        <end position="130"/>
    </location>
</feature>
<dbReference type="SUPFAM" id="SSF47090">
    <property type="entry name" value="PGBD-like"/>
    <property type="match status" value="2"/>
</dbReference>
<protein>
    <submittedName>
        <fullName evidence="2">Peptidoglycan-binding protein</fullName>
    </submittedName>
</protein>
<evidence type="ECO:0000259" key="1">
    <source>
        <dbReference type="Pfam" id="PF01471"/>
    </source>
</evidence>
<reference evidence="2 3" key="1">
    <citation type="submission" date="2022-04" db="EMBL/GenBank/DDBJ databases">
        <title>Positive selection, recombination, and allopatry shape intraspecific diversity of widespread and dominant cyanobacteria.</title>
        <authorList>
            <person name="Wei J."/>
            <person name="Shu W."/>
            <person name="Hu C."/>
        </authorList>
    </citation>
    <scope>NUCLEOTIDE SEQUENCE [LARGE SCALE GENOMIC DNA]</scope>
    <source>
        <strain evidence="2 3">GB2-A5</strain>
    </source>
</reference>
<keyword evidence="3" id="KW-1185">Reference proteome</keyword>
<dbReference type="RefSeq" id="WP_190426614.1">
    <property type="nucleotide sequence ID" value="NZ_JAMPKK010000020.1"/>
</dbReference>
<sequence length="317" mass="35819">METLAYLHISLAYETPKEVSFSPIWNNQKLFAGLNWKKLSSRASIHFLSLAVSLVVLGMASDALAQRVLQQGSRDPEVAEVQRRLQDLNYFRGSITGFFGSQTRAAVIEFQRNNGLAPDGEVGSATRAALFNVRRPQSQQYNFEFGNDLLPGIRDDFSNIDRGSDTNNLGERDVFREGDRAFNRSVQLRLRQLGYNPGPIDGIIGSRTRQAIREFQRDSDIFADGRLDRETLEELGVRRAVARNRPLSYVVIVPGSENELDDVRQCLRLRVGSVNFRTDSRLGNYVQTGAFPDYNRAESQSEFLRSCGLDARVVYRQ</sequence>
<dbReference type="InterPro" id="IPR036365">
    <property type="entry name" value="PGBD-like_sf"/>
</dbReference>
<accession>A0ABV0JQR9</accession>
<dbReference type="Gene3D" id="1.10.101.10">
    <property type="entry name" value="PGBD-like superfamily/PGBD"/>
    <property type="match status" value="2"/>
</dbReference>
<comment type="caution">
    <text evidence="2">The sequence shown here is derived from an EMBL/GenBank/DDBJ whole genome shotgun (WGS) entry which is preliminary data.</text>
</comment>
<organism evidence="2 3">
    <name type="scientific">Funiculus sociatus GB2-A5</name>
    <dbReference type="NCBI Taxonomy" id="2933946"/>
    <lineage>
        <taxon>Bacteria</taxon>
        <taxon>Bacillati</taxon>
        <taxon>Cyanobacteriota</taxon>
        <taxon>Cyanophyceae</taxon>
        <taxon>Coleofasciculales</taxon>
        <taxon>Coleofasciculaceae</taxon>
        <taxon>Funiculus</taxon>
    </lineage>
</organism>
<proteinExistence type="predicted"/>
<dbReference type="EMBL" id="JAMPKK010000020">
    <property type="protein sequence ID" value="MEP0864997.1"/>
    <property type="molecule type" value="Genomic_DNA"/>
</dbReference>
<dbReference type="InterPro" id="IPR002477">
    <property type="entry name" value="Peptidoglycan-bd-like"/>
</dbReference>
<evidence type="ECO:0000313" key="2">
    <source>
        <dbReference type="EMBL" id="MEP0864997.1"/>
    </source>
</evidence>
<gene>
    <name evidence="2" type="ORF">NDI37_11005</name>
</gene>
<dbReference type="InterPro" id="IPR036366">
    <property type="entry name" value="PGBDSf"/>
</dbReference>
<dbReference type="Proteomes" id="UP001442494">
    <property type="component" value="Unassembled WGS sequence"/>
</dbReference>